<evidence type="ECO:0000313" key="1">
    <source>
        <dbReference type="EMBL" id="MFC4491825.1"/>
    </source>
</evidence>
<reference evidence="2" key="1">
    <citation type="journal article" date="2019" name="Int. J. Syst. Evol. Microbiol.">
        <title>The Global Catalogue of Microorganisms (GCM) 10K type strain sequencing project: providing services to taxonomists for standard genome sequencing and annotation.</title>
        <authorList>
            <consortium name="The Broad Institute Genomics Platform"/>
            <consortium name="The Broad Institute Genome Sequencing Center for Infectious Disease"/>
            <person name="Wu L."/>
            <person name="Ma J."/>
        </authorList>
    </citation>
    <scope>NUCLEOTIDE SEQUENCE [LARGE SCALE GENOMIC DNA]</scope>
    <source>
        <strain evidence="2">CGMCC 4.7608</strain>
    </source>
</reference>
<name>A0ABV8ZZG7_9NEIS</name>
<evidence type="ECO:0008006" key="3">
    <source>
        <dbReference type="Google" id="ProtNLM"/>
    </source>
</evidence>
<gene>
    <name evidence="1" type="ORF">ACFO0R_19615</name>
</gene>
<accession>A0ABV8ZZG7</accession>
<evidence type="ECO:0000313" key="2">
    <source>
        <dbReference type="Proteomes" id="UP001595999"/>
    </source>
</evidence>
<organism evidence="1 2">
    <name type="scientific">Chromobacterium aquaticum</name>
    <dbReference type="NCBI Taxonomy" id="467180"/>
    <lineage>
        <taxon>Bacteria</taxon>
        <taxon>Pseudomonadati</taxon>
        <taxon>Pseudomonadota</taxon>
        <taxon>Betaproteobacteria</taxon>
        <taxon>Neisseriales</taxon>
        <taxon>Chromobacteriaceae</taxon>
        <taxon>Chromobacterium</taxon>
    </lineage>
</organism>
<dbReference type="RefSeq" id="WP_231462926.1">
    <property type="nucleotide sequence ID" value="NZ_JAJOHW010000089.1"/>
</dbReference>
<keyword evidence="2" id="KW-1185">Reference proteome</keyword>
<proteinExistence type="predicted"/>
<protein>
    <recommendedName>
        <fullName evidence="3">Phage protein</fullName>
    </recommendedName>
</protein>
<comment type="caution">
    <text evidence="1">The sequence shown here is derived from an EMBL/GenBank/DDBJ whole genome shotgun (WGS) entry which is preliminary data.</text>
</comment>
<dbReference type="Proteomes" id="UP001595999">
    <property type="component" value="Unassembled WGS sequence"/>
</dbReference>
<dbReference type="EMBL" id="JBHSEK010000017">
    <property type="protein sequence ID" value="MFC4491825.1"/>
    <property type="molecule type" value="Genomic_DNA"/>
</dbReference>
<sequence>MKLSKEQKQELIDALSTPWGRVRLQCDGYRVDLVVERSKGMSYRVVTYVNGSWQGKWMSGKEEHPEQKFLRKSVRPQVSQKKRDELEKAVGKRCFKKMCAEDPFWTATVTGYCVTWASGKAVINHLCKVCDSIEILAEQAA</sequence>